<name>A0A917JES2_9ENTE</name>
<dbReference type="InterPro" id="IPR000182">
    <property type="entry name" value="GNAT_dom"/>
</dbReference>
<proteinExistence type="predicted"/>
<dbReference type="InterPro" id="IPR050832">
    <property type="entry name" value="Bact_Acetyltransf"/>
</dbReference>
<feature type="domain" description="N-acetyltransferase" evidence="3">
    <location>
        <begin position="1"/>
        <end position="170"/>
    </location>
</feature>
<evidence type="ECO:0000313" key="4">
    <source>
        <dbReference type="EMBL" id="GGI64767.1"/>
    </source>
</evidence>
<evidence type="ECO:0000259" key="3">
    <source>
        <dbReference type="PROSITE" id="PS51186"/>
    </source>
</evidence>
<dbReference type="PROSITE" id="PS51186">
    <property type="entry name" value="GNAT"/>
    <property type="match status" value="1"/>
</dbReference>
<reference evidence="4" key="1">
    <citation type="journal article" date="2014" name="Int. J. Syst. Evol. Microbiol.">
        <title>Complete genome sequence of Corynebacterium casei LMG S-19264T (=DSM 44701T), isolated from a smear-ripened cheese.</title>
        <authorList>
            <consortium name="US DOE Joint Genome Institute (JGI-PGF)"/>
            <person name="Walter F."/>
            <person name="Albersmeier A."/>
            <person name="Kalinowski J."/>
            <person name="Ruckert C."/>
        </authorList>
    </citation>
    <scope>NUCLEOTIDE SEQUENCE</scope>
    <source>
        <strain evidence="4">CCM 8433</strain>
    </source>
</reference>
<dbReference type="RefSeq" id="WP_188366598.1">
    <property type="nucleotide sequence ID" value="NZ_BMDT01000001.1"/>
</dbReference>
<dbReference type="Pfam" id="PF00583">
    <property type="entry name" value="Acetyltransf_1"/>
    <property type="match status" value="1"/>
</dbReference>
<dbReference type="GO" id="GO:0016747">
    <property type="term" value="F:acyltransferase activity, transferring groups other than amino-acyl groups"/>
    <property type="evidence" value="ECO:0007669"/>
    <property type="project" value="InterPro"/>
</dbReference>
<dbReference type="PANTHER" id="PTHR43877">
    <property type="entry name" value="AMINOALKYLPHOSPHONATE N-ACETYLTRANSFERASE-RELATED-RELATED"/>
    <property type="match status" value="1"/>
</dbReference>
<dbReference type="Gene3D" id="3.40.630.30">
    <property type="match status" value="1"/>
</dbReference>
<sequence length="171" mass="19322">MKFQQATLQDLPQLAKIMSEAIHLLQIQGSPQWQDGYGPTTEKLTADIKNKATYVLRTDTNEIAGTIALITGIDPAYTEISEGDWLKTDSEYLSFHRVAINPKYRGQNIATQLMEHAILVARDKGFHDIRIDTHELNLAMQKVIAQTGFSYRGVVHFPIPNGKRLAYQRII</sequence>
<organism evidence="4 5">
    <name type="scientific">Enterococcus alcedinis</name>
    <dbReference type="NCBI Taxonomy" id="1274384"/>
    <lineage>
        <taxon>Bacteria</taxon>
        <taxon>Bacillati</taxon>
        <taxon>Bacillota</taxon>
        <taxon>Bacilli</taxon>
        <taxon>Lactobacillales</taxon>
        <taxon>Enterococcaceae</taxon>
        <taxon>Enterococcus</taxon>
    </lineage>
</organism>
<accession>A0A917JES2</accession>
<dbReference type="Proteomes" id="UP000622610">
    <property type="component" value="Unassembled WGS sequence"/>
</dbReference>
<dbReference type="SUPFAM" id="SSF55729">
    <property type="entry name" value="Acyl-CoA N-acyltransferases (Nat)"/>
    <property type="match status" value="1"/>
</dbReference>
<evidence type="ECO:0000313" key="5">
    <source>
        <dbReference type="Proteomes" id="UP000622610"/>
    </source>
</evidence>
<dbReference type="AlphaFoldDB" id="A0A917JES2"/>
<keyword evidence="2" id="KW-0012">Acyltransferase</keyword>
<keyword evidence="5" id="KW-1185">Reference proteome</keyword>
<dbReference type="InterPro" id="IPR016181">
    <property type="entry name" value="Acyl_CoA_acyltransferase"/>
</dbReference>
<evidence type="ECO:0000256" key="1">
    <source>
        <dbReference type="ARBA" id="ARBA00022679"/>
    </source>
</evidence>
<dbReference type="EMBL" id="BMDT01000001">
    <property type="protein sequence ID" value="GGI64767.1"/>
    <property type="molecule type" value="Genomic_DNA"/>
</dbReference>
<dbReference type="PANTHER" id="PTHR43877:SF2">
    <property type="entry name" value="AMINOALKYLPHOSPHONATE N-ACETYLTRANSFERASE-RELATED"/>
    <property type="match status" value="1"/>
</dbReference>
<keyword evidence="1" id="KW-0808">Transferase</keyword>
<protein>
    <submittedName>
        <fullName evidence="4">N-acetyltransferase</fullName>
    </submittedName>
</protein>
<dbReference type="CDD" id="cd04301">
    <property type="entry name" value="NAT_SF"/>
    <property type="match status" value="1"/>
</dbReference>
<comment type="caution">
    <text evidence="4">The sequence shown here is derived from an EMBL/GenBank/DDBJ whole genome shotgun (WGS) entry which is preliminary data.</text>
</comment>
<evidence type="ECO:0000256" key="2">
    <source>
        <dbReference type="ARBA" id="ARBA00023315"/>
    </source>
</evidence>
<gene>
    <name evidence="4" type="ORF">GCM10011482_04210</name>
</gene>
<reference evidence="4" key="2">
    <citation type="submission" date="2020-09" db="EMBL/GenBank/DDBJ databases">
        <authorList>
            <person name="Sun Q."/>
            <person name="Sedlacek I."/>
        </authorList>
    </citation>
    <scope>NUCLEOTIDE SEQUENCE</scope>
    <source>
        <strain evidence="4">CCM 8433</strain>
    </source>
</reference>